<accession>A0A0A1YRK3</accession>
<dbReference type="EC" id="3.2.2.n1" evidence="3"/>
<gene>
    <name evidence="4" type="ORF">K814_0131825</name>
</gene>
<comment type="similarity">
    <text evidence="2 3">Belongs to the LOG family.</text>
</comment>
<organism evidence="4 5">
    <name type="scientific">Pseudomonas fluorescens LMG 5329</name>
    <dbReference type="NCBI Taxonomy" id="1324332"/>
    <lineage>
        <taxon>Bacteria</taxon>
        <taxon>Pseudomonadati</taxon>
        <taxon>Pseudomonadota</taxon>
        <taxon>Gammaproteobacteria</taxon>
        <taxon>Pseudomonadales</taxon>
        <taxon>Pseudomonadaceae</taxon>
        <taxon>Pseudomonas</taxon>
    </lineage>
</organism>
<dbReference type="InterPro" id="IPR031100">
    <property type="entry name" value="LOG_fam"/>
</dbReference>
<dbReference type="AlphaFoldDB" id="A0A0A1YRK3"/>
<evidence type="ECO:0000313" key="5">
    <source>
        <dbReference type="Proteomes" id="UP000030060"/>
    </source>
</evidence>
<sequence>MLMRSLTVFCGSNFGTHPRYSEDAKALGREIARRGIRLVYGGSAKGLMGVIADSALAEGGEVIGVITRLLHELGHMHPGLSAYEITEDMRSRKARMSELADGFIALPGGLGTFEELLEAMTLTQLGEHHKGVACLNTAQFFAPLQGLFAHGVQEGFIKAEHSQMLIVEEHPGALLDALGQWQAPVVNKWIEPAKR</sequence>
<proteinExistence type="inferred from homology"/>
<dbReference type="SUPFAM" id="SSF102405">
    <property type="entry name" value="MCP/YpsA-like"/>
    <property type="match status" value="1"/>
</dbReference>
<evidence type="ECO:0000313" key="4">
    <source>
        <dbReference type="EMBL" id="KGE63913.1"/>
    </source>
</evidence>
<dbReference type="GO" id="GO:0008714">
    <property type="term" value="F:AMP nucleosidase activity"/>
    <property type="evidence" value="ECO:0007669"/>
    <property type="project" value="UniProtKB-EC"/>
</dbReference>
<dbReference type="NCBIfam" id="TIGR00730">
    <property type="entry name" value="Rossman fold protein, TIGR00730 family"/>
    <property type="match status" value="1"/>
</dbReference>
<name>A0A0A1YRK3_PSEFL</name>
<reference evidence="4 5" key="1">
    <citation type="journal article" date="2013" name="Genome Announc.">
        <title>Draft Genome Sequence of Pseudomonas fluorescens LMG 5329, a White Line-Inducing Principle-Producing Bioindicator for the Mushroom Pathogen Pseudomonas tolaasii.</title>
        <authorList>
            <person name="Ghequire M.G."/>
            <person name="Rokni-Zadeh H."/>
            <person name="Zarrineh P."/>
            <person name="De Mot R."/>
        </authorList>
    </citation>
    <scope>NUCLEOTIDE SEQUENCE [LARGE SCALE GENOMIC DNA]</scope>
    <source>
        <strain evidence="4 5">LMG 5329</strain>
    </source>
</reference>
<keyword evidence="3" id="KW-0378">Hydrolase</keyword>
<evidence type="ECO:0000256" key="1">
    <source>
        <dbReference type="ARBA" id="ARBA00000274"/>
    </source>
</evidence>
<dbReference type="Gene3D" id="3.40.50.450">
    <property type="match status" value="1"/>
</dbReference>
<protein>
    <recommendedName>
        <fullName evidence="3">Cytokinin riboside 5'-monophosphate phosphoribohydrolase</fullName>
        <ecNumber evidence="3">3.2.2.n1</ecNumber>
    </recommendedName>
</protein>
<dbReference type="Pfam" id="PF03641">
    <property type="entry name" value="Lysine_decarbox"/>
    <property type="match status" value="1"/>
</dbReference>
<dbReference type="Proteomes" id="UP000030060">
    <property type="component" value="Unassembled WGS sequence"/>
</dbReference>
<dbReference type="PANTHER" id="PTHR31223:SF70">
    <property type="entry name" value="LOG FAMILY PROTEIN YJL055W"/>
    <property type="match status" value="1"/>
</dbReference>
<comment type="catalytic activity">
    <reaction evidence="1">
        <text>AMP + H2O = D-ribose 5-phosphate + adenine</text>
        <dbReference type="Rhea" id="RHEA:20129"/>
        <dbReference type="ChEBI" id="CHEBI:15377"/>
        <dbReference type="ChEBI" id="CHEBI:16708"/>
        <dbReference type="ChEBI" id="CHEBI:78346"/>
        <dbReference type="ChEBI" id="CHEBI:456215"/>
        <dbReference type="EC" id="3.2.2.4"/>
    </reaction>
</comment>
<keyword evidence="3" id="KW-0203">Cytokinin biosynthesis</keyword>
<evidence type="ECO:0000256" key="3">
    <source>
        <dbReference type="RuleBase" id="RU363015"/>
    </source>
</evidence>
<dbReference type="GO" id="GO:0005829">
    <property type="term" value="C:cytosol"/>
    <property type="evidence" value="ECO:0007669"/>
    <property type="project" value="TreeGrafter"/>
</dbReference>
<dbReference type="GO" id="GO:0009691">
    <property type="term" value="P:cytokinin biosynthetic process"/>
    <property type="evidence" value="ECO:0007669"/>
    <property type="project" value="UniProtKB-UniRule"/>
</dbReference>
<comment type="caution">
    <text evidence="4">The sequence shown here is derived from an EMBL/GenBank/DDBJ whole genome shotgun (WGS) entry which is preliminary data.</text>
</comment>
<evidence type="ECO:0000256" key="2">
    <source>
        <dbReference type="ARBA" id="ARBA00006763"/>
    </source>
</evidence>
<dbReference type="EMBL" id="ASGY01000252">
    <property type="protein sequence ID" value="KGE63913.1"/>
    <property type="molecule type" value="Genomic_DNA"/>
</dbReference>
<dbReference type="PANTHER" id="PTHR31223">
    <property type="entry name" value="LOG FAMILY PROTEIN YJL055W"/>
    <property type="match status" value="1"/>
</dbReference>
<dbReference type="InterPro" id="IPR005269">
    <property type="entry name" value="LOG"/>
</dbReference>